<keyword evidence="1" id="KW-0472">Membrane</keyword>
<gene>
    <name evidence="3" type="ORF">BaRGS_00025107</name>
</gene>
<dbReference type="EMBL" id="JACVVK020000223">
    <property type="protein sequence ID" value="KAK7483674.1"/>
    <property type="molecule type" value="Genomic_DNA"/>
</dbReference>
<reference evidence="3 4" key="1">
    <citation type="journal article" date="2023" name="Sci. Data">
        <title>Genome assembly of the Korean intertidal mud-creeper Batillaria attramentaria.</title>
        <authorList>
            <person name="Patra A.K."/>
            <person name="Ho P.T."/>
            <person name="Jun S."/>
            <person name="Lee S.J."/>
            <person name="Kim Y."/>
            <person name="Won Y.J."/>
        </authorList>
    </citation>
    <scope>NUCLEOTIDE SEQUENCE [LARGE SCALE GENOMIC DNA]</scope>
    <source>
        <strain evidence="3">Wonlab-2016</strain>
    </source>
</reference>
<feature type="transmembrane region" description="Helical" evidence="1">
    <location>
        <begin position="51"/>
        <end position="68"/>
    </location>
</feature>
<keyword evidence="1" id="KW-0812">Transmembrane</keyword>
<dbReference type="Proteomes" id="UP001519460">
    <property type="component" value="Unassembled WGS sequence"/>
</dbReference>
<comment type="caution">
    <text evidence="3">The sequence shown here is derived from an EMBL/GenBank/DDBJ whole genome shotgun (WGS) entry which is preliminary data.</text>
</comment>
<evidence type="ECO:0000256" key="2">
    <source>
        <dbReference type="SAM" id="SignalP"/>
    </source>
</evidence>
<evidence type="ECO:0000313" key="4">
    <source>
        <dbReference type="Proteomes" id="UP001519460"/>
    </source>
</evidence>
<keyword evidence="1" id="KW-1133">Transmembrane helix</keyword>
<sequence>MLRFIVLAVCVFFCLVTMAYAQGGFTGLEYASVGNPEVRHSESRASETMKPFSYLMFVFASMVAIFMTL</sequence>
<organism evidence="3 4">
    <name type="scientific">Batillaria attramentaria</name>
    <dbReference type="NCBI Taxonomy" id="370345"/>
    <lineage>
        <taxon>Eukaryota</taxon>
        <taxon>Metazoa</taxon>
        <taxon>Spiralia</taxon>
        <taxon>Lophotrochozoa</taxon>
        <taxon>Mollusca</taxon>
        <taxon>Gastropoda</taxon>
        <taxon>Caenogastropoda</taxon>
        <taxon>Sorbeoconcha</taxon>
        <taxon>Cerithioidea</taxon>
        <taxon>Batillariidae</taxon>
        <taxon>Batillaria</taxon>
    </lineage>
</organism>
<keyword evidence="4" id="KW-1185">Reference proteome</keyword>
<feature type="signal peptide" evidence="2">
    <location>
        <begin position="1"/>
        <end position="21"/>
    </location>
</feature>
<feature type="chain" id="PRO_5044744122" description="Protein-export membrane protein SecG" evidence="2">
    <location>
        <begin position="22"/>
        <end position="69"/>
    </location>
</feature>
<keyword evidence="2" id="KW-0732">Signal</keyword>
<name>A0ABD0K994_9CAEN</name>
<evidence type="ECO:0008006" key="5">
    <source>
        <dbReference type="Google" id="ProtNLM"/>
    </source>
</evidence>
<proteinExistence type="predicted"/>
<evidence type="ECO:0000313" key="3">
    <source>
        <dbReference type="EMBL" id="KAK7483674.1"/>
    </source>
</evidence>
<accession>A0ABD0K994</accession>
<evidence type="ECO:0000256" key="1">
    <source>
        <dbReference type="SAM" id="Phobius"/>
    </source>
</evidence>
<dbReference type="AlphaFoldDB" id="A0ABD0K994"/>
<protein>
    <recommendedName>
        <fullName evidence="5">Protein-export membrane protein SecG</fullName>
    </recommendedName>
</protein>